<dbReference type="InterPro" id="IPR046964">
    <property type="entry name" value="RTN1-4"/>
</dbReference>
<dbReference type="Gene3D" id="1.20.5.2480">
    <property type="match status" value="1"/>
</dbReference>
<feature type="region of interest" description="Disordered" evidence="7">
    <location>
        <begin position="1"/>
        <end position="100"/>
    </location>
</feature>
<evidence type="ECO:0000256" key="1">
    <source>
        <dbReference type="ARBA" id="ARBA00004477"/>
    </source>
</evidence>
<feature type="compositionally biased region" description="Polar residues" evidence="7">
    <location>
        <begin position="10"/>
        <end position="21"/>
    </location>
</feature>
<evidence type="ECO:0000313" key="9">
    <source>
        <dbReference type="EMBL" id="KAK3783436.1"/>
    </source>
</evidence>
<dbReference type="PROSITE" id="PS50845">
    <property type="entry name" value="RETICULON"/>
    <property type="match status" value="1"/>
</dbReference>
<reference evidence="9" key="1">
    <citation type="journal article" date="2023" name="G3 (Bethesda)">
        <title>A reference genome for the long-term kleptoplast-retaining sea slug Elysia crispata morphotype clarki.</title>
        <authorList>
            <person name="Eastman K.E."/>
            <person name="Pendleton A.L."/>
            <person name="Shaikh M.A."/>
            <person name="Suttiyut T."/>
            <person name="Ogas R."/>
            <person name="Tomko P."/>
            <person name="Gavelis G."/>
            <person name="Widhalm J.R."/>
            <person name="Wisecaver J.H."/>
        </authorList>
    </citation>
    <scope>NUCLEOTIDE SEQUENCE</scope>
    <source>
        <strain evidence="9">ECLA1</strain>
    </source>
</reference>
<organism evidence="9 10">
    <name type="scientific">Elysia crispata</name>
    <name type="common">lettuce slug</name>
    <dbReference type="NCBI Taxonomy" id="231223"/>
    <lineage>
        <taxon>Eukaryota</taxon>
        <taxon>Metazoa</taxon>
        <taxon>Spiralia</taxon>
        <taxon>Lophotrochozoa</taxon>
        <taxon>Mollusca</taxon>
        <taxon>Gastropoda</taxon>
        <taxon>Heterobranchia</taxon>
        <taxon>Euthyneura</taxon>
        <taxon>Panpulmonata</taxon>
        <taxon>Sacoglossa</taxon>
        <taxon>Placobranchoidea</taxon>
        <taxon>Plakobranchidae</taxon>
        <taxon>Elysia</taxon>
    </lineage>
</organism>
<dbReference type="GO" id="GO:0005789">
    <property type="term" value="C:endoplasmic reticulum membrane"/>
    <property type="evidence" value="ECO:0007669"/>
    <property type="project" value="UniProtKB-SubCell"/>
</dbReference>
<keyword evidence="10" id="KW-1185">Reference proteome</keyword>
<feature type="domain" description="Reticulon" evidence="8">
    <location>
        <begin position="195"/>
        <end position="384"/>
    </location>
</feature>
<evidence type="ECO:0000256" key="5">
    <source>
        <dbReference type="ARBA" id="ARBA00023136"/>
    </source>
</evidence>
<dbReference type="GO" id="GO:0030424">
    <property type="term" value="C:axon"/>
    <property type="evidence" value="ECO:0007669"/>
    <property type="project" value="TreeGrafter"/>
</dbReference>
<dbReference type="AlphaFoldDB" id="A0AAE1DUD3"/>
<comment type="subcellular location">
    <subcellularLocation>
        <location evidence="1 6">Endoplasmic reticulum membrane</location>
        <topology evidence="1 6">Multi-pass membrane protein</topology>
    </subcellularLocation>
</comment>
<evidence type="ECO:0000256" key="7">
    <source>
        <dbReference type="SAM" id="MobiDB-lite"/>
    </source>
</evidence>
<evidence type="ECO:0000256" key="6">
    <source>
        <dbReference type="RuleBase" id="RU363132"/>
    </source>
</evidence>
<dbReference type="Proteomes" id="UP001283361">
    <property type="component" value="Unassembled WGS sequence"/>
</dbReference>
<sequence>MADSSRPDNFDSQPESSGNSNDDFEKLDAPSSGFYSDGGEADGPNAAVDAGAYDYDFDHKQESEISSTTHMGGEEEAEEDRYNAGASEADNYAHSSEPLISIGDDDPFQVQAIQPSAPPVSEISPPEPLIDFDNSTGPDNDILASFASSTLPSSKIQESISANTVESQKEISKEVTEQNEETSKGSWLKGVDPRVKDLIYWRDVRTTGVVFGSMLVVLISLAIFSLLSVLAYLSLACLSVTFTFVVYKKVMGAVQKSTDGHPFKPLLDMDIELKEEKLKSVIEQVLKHVNCTTSEVRRLFLIEDLVDSVKFGLLLWVLTYIGSWFNGMTLIILAVICLFTLPKVYETYQVQIDNYIGLAKAQVDNVLKIVQSKVPFLKKKEKPQ</sequence>
<keyword evidence="4 6" id="KW-1133">Transmembrane helix</keyword>
<dbReference type="InterPro" id="IPR003388">
    <property type="entry name" value="Reticulon"/>
</dbReference>
<evidence type="ECO:0000256" key="4">
    <source>
        <dbReference type="ARBA" id="ARBA00022989"/>
    </source>
</evidence>
<gene>
    <name evidence="9" type="ORF">RRG08_033694</name>
</gene>
<comment type="caution">
    <text evidence="9">The sequence shown here is derived from an EMBL/GenBank/DDBJ whole genome shotgun (WGS) entry which is preliminary data.</text>
</comment>
<dbReference type="EMBL" id="JAWDGP010002410">
    <property type="protein sequence ID" value="KAK3783436.1"/>
    <property type="molecule type" value="Genomic_DNA"/>
</dbReference>
<dbReference type="Pfam" id="PF02453">
    <property type="entry name" value="Reticulon"/>
    <property type="match status" value="1"/>
</dbReference>
<evidence type="ECO:0000256" key="2">
    <source>
        <dbReference type="ARBA" id="ARBA00022692"/>
    </source>
</evidence>
<protein>
    <recommendedName>
        <fullName evidence="6">Reticulon-like protein</fullName>
    </recommendedName>
</protein>
<feature type="transmembrane region" description="Helical" evidence="6">
    <location>
        <begin position="313"/>
        <end position="341"/>
    </location>
</feature>
<evidence type="ECO:0000256" key="3">
    <source>
        <dbReference type="ARBA" id="ARBA00022824"/>
    </source>
</evidence>
<keyword evidence="3 6" id="KW-0256">Endoplasmic reticulum</keyword>
<keyword evidence="2 6" id="KW-0812">Transmembrane</keyword>
<dbReference type="PANTHER" id="PTHR45799">
    <property type="entry name" value="RETICULON-LIKE PROTEIN"/>
    <property type="match status" value="1"/>
</dbReference>
<evidence type="ECO:0000313" key="10">
    <source>
        <dbReference type="Proteomes" id="UP001283361"/>
    </source>
</evidence>
<name>A0AAE1DUD3_9GAST</name>
<keyword evidence="5 6" id="KW-0472">Membrane</keyword>
<evidence type="ECO:0000259" key="8">
    <source>
        <dbReference type="PROSITE" id="PS50845"/>
    </source>
</evidence>
<accession>A0AAE1DUD3</accession>
<proteinExistence type="predicted"/>
<feature type="transmembrane region" description="Helical" evidence="6">
    <location>
        <begin position="204"/>
        <end position="223"/>
    </location>
</feature>
<dbReference type="PANTHER" id="PTHR45799:SF2">
    <property type="entry name" value="RETICULON-LIKE PROTEIN"/>
    <property type="match status" value="1"/>
</dbReference>